<feature type="region of interest" description="Disordered" evidence="3">
    <location>
        <begin position="160"/>
        <end position="183"/>
    </location>
</feature>
<keyword evidence="1" id="KW-0479">Metal-binding</keyword>
<evidence type="ECO:0000256" key="1">
    <source>
        <dbReference type="ARBA" id="ARBA00022723"/>
    </source>
</evidence>
<dbReference type="GO" id="GO:0008270">
    <property type="term" value="F:zinc ion binding"/>
    <property type="evidence" value="ECO:0007669"/>
    <property type="project" value="InterPro"/>
</dbReference>
<comment type="caution">
    <text evidence="5">The sequence shown here is derived from an EMBL/GenBank/DDBJ whole genome shotgun (WGS) entry which is preliminary data.</text>
</comment>
<proteinExistence type="predicted"/>
<dbReference type="InterPro" id="IPR050797">
    <property type="entry name" value="Carb_Metab_Trans_Reg"/>
</dbReference>
<dbReference type="CDD" id="cd00067">
    <property type="entry name" value="GAL4"/>
    <property type="match status" value="1"/>
</dbReference>
<dbReference type="InterPro" id="IPR036864">
    <property type="entry name" value="Zn2-C6_fun-type_DNA-bd_sf"/>
</dbReference>
<feature type="compositionally biased region" description="Low complexity" evidence="3">
    <location>
        <begin position="73"/>
        <end position="85"/>
    </location>
</feature>
<sequence>MPARPRPPRSKLARRACDSCKVRKIRCSEAPPCDGCSASGIECTFTTQQGTRGPRGLRGKTIQKISESKQRARSASSSGSVSQQQSQAETSLHLADIIDIYATRLYPLWPIVDAAELKETLVSGSARHGSSTQRLADAVALATVGQLKLVTEWKGSPQNCRRRAASADANDDDNDDDDDKTSANPLDDLRISFFLHVHYENLEGGGKNSLLYLREAITHAQILKLEHEASYATLSEAEQQLYRRVFWLLFVTERGVALLHKLPAILKSNIRLPWYGVADSIARIFPDFLKLVHLFWIFDQSGIFEMLRNADLGTASQGSFSQNCLMMLQQSLQESTRIEAWTLGNDIQRADVLVTREWMCAVLWRAALRFGVVIPTVNPLDIAKRFLGLVSQIPSTVLESHGPALEFKTFEIATAVVDAMTSDYNGVPTHELNQVLYGLRDLLSLSRGGNQKLLSLLNLKMSAMTADPRMPLQPSQSVDRFVEDVLLSVDDQGHWHYEDCFPQLQLDMAASASNNDDPDPNSAAMMPGFARSPSPLTQLLLGGTIPLSWGTARGIC</sequence>
<dbReference type="Proteomes" id="UP001251528">
    <property type="component" value="Unassembled WGS sequence"/>
</dbReference>
<evidence type="ECO:0000313" key="6">
    <source>
        <dbReference type="Proteomes" id="UP001251528"/>
    </source>
</evidence>
<dbReference type="Pfam" id="PF00172">
    <property type="entry name" value="Zn_clus"/>
    <property type="match status" value="1"/>
</dbReference>
<accession>A0AAJ0G0M3</accession>
<evidence type="ECO:0000259" key="4">
    <source>
        <dbReference type="PROSITE" id="PS50048"/>
    </source>
</evidence>
<dbReference type="Gene3D" id="4.10.240.10">
    <property type="entry name" value="Zn(2)-C6 fungal-type DNA-binding domain"/>
    <property type="match status" value="1"/>
</dbReference>
<dbReference type="PANTHER" id="PTHR31668">
    <property type="entry name" value="GLUCOSE TRANSPORT TRANSCRIPTION REGULATOR RGT1-RELATED-RELATED"/>
    <property type="match status" value="1"/>
</dbReference>
<dbReference type="SMART" id="SM00066">
    <property type="entry name" value="GAL4"/>
    <property type="match status" value="1"/>
</dbReference>
<dbReference type="InterPro" id="IPR001138">
    <property type="entry name" value="Zn2Cys6_DnaBD"/>
</dbReference>
<dbReference type="PROSITE" id="PS50048">
    <property type="entry name" value="ZN2_CY6_FUNGAL_2"/>
    <property type="match status" value="1"/>
</dbReference>
<feature type="domain" description="Zn(2)-C6 fungal-type" evidence="4">
    <location>
        <begin position="16"/>
        <end position="45"/>
    </location>
</feature>
<dbReference type="EMBL" id="JASWJB010000042">
    <property type="protein sequence ID" value="KAK2606320.1"/>
    <property type="molecule type" value="Genomic_DNA"/>
</dbReference>
<dbReference type="Pfam" id="PF04082">
    <property type="entry name" value="Fungal_trans"/>
    <property type="match status" value="1"/>
</dbReference>
<dbReference type="PROSITE" id="PS00463">
    <property type="entry name" value="ZN2_CY6_FUNGAL_1"/>
    <property type="match status" value="1"/>
</dbReference>
<dbReference type="CDD" id="cd12148">
    <property type="entry name" value="fungal_TF_MHR"/>
    <property type="match status" value="1"/>
</dbReference>
<keyword evidence="2" id="KW-0539">Nucleus</keyword>
<protein>
    <recommendedName>
        <fullName evidence="4">Zn(2)-C6 fungal-type domain-containing protein</fullName>
    </recommendedName>
</protein>
<evidence type="ECO:0000313" key="5">
    <source>
        <dbReference type="EMBL" id="KAK2606320.1"/>
    </source>
</evidence>
<name>A0AAJ0G0M3_9HYPO</name>
<evidence type="ECO:0000256" key="2">
    <source>
        <dbReference type="ARBA" id="ARBA00023242"/>
    </source>
</evidence>
<gene>
    <name evidence="5" type="ORF">QQS21_003251</name>
</gene>
<dbReference type="SUPFAM" id="SSF57701">
    <property type="entry name" value="Zn2/Cys6 DNA-binding domain"/>
    <property type="match status" value="1"/>
</dbReference>
<evidence type="ECO:0000256" key="3">
    <source>
        <dbReference type="SAM" id="MobiDB-lite"/>
    </source>
</evidence>
<dbReference type="InterPro" id="IPR007219">
    <property type="entry name" value="XnlR_reg_dom"/>
</dbReference>
<dbReference type="PANTHER" id="PTHR31668:SF28">
    <property type="entry name" value="ZN(II)2CYS6 TRANSCRIPTION FACTOR (EUROFUNG)"/>
    <property type="match status" value="1"/>
</dbReference>
<reference evidence="5" key="1">
    <citation type="submission" date="2023-06" db="EMBL/GenBank/DDBJ databases">
        <title>Conoideocrella luteorostrata (Hypocreales: Clavicipitaceae), a potential biocontrol fungus for elongate hemlock scale in United States Christmas tree production areas.</title>
        <authorList>
            <person name="Barrett H."/>
            <person name="Lovett B."/>
            <person name="Macias A.M."/>
            <person name="Stajich J.E."/>
            <person name="Kasson M.T."/>
        </authorList>
    </citation>
    <scope>NUCLEOTIDE SEQUENCE</scope>
    <source>
        <strain evidence="5">ARSEF 14590</strain>
    </source>
</reference>
<dbReference type="GO" id="GO:0006351">
    <property type="term" value="P:DNA-templated transcription"/>
    <property type="evidence" value="ECO:0007669"/>
    <property type="project" value="InterPro"/>
</dbReference>
<keyword evidence="6" id="KW-1185">Reference proteome</keyword>
<feature type="region of interest" description="Disordered" evidence="3">
    <location>
        <begin position="47"/>
        <end position="85"/>
    </location>
</feature>
<dbReference type="GO" id="GO:0000981">
    <property type="term" value="F:DNA-binding transcription factor activity, RNA polymerase II-specific"/>
    <property type="evidence" value="ECO:0007669"/>
    <property type="project" value="InterPro"/>
</dbReference>
<organism evidence="5 6">
    <name type="scientific">Conoideocrella luteorostrata</name>
    <dbReference type="NCBI Taxonomy" id="1105319"/>
    <lineage>
        <taxon>Eukaryota</taxon>
        <taxon>Fungi</taxon>
        <taxon>Dikarya</taxon>
        <taxon>Ascomycota</taxon>
        <taxon>Pezizomycotina</taxon>
        <taxon>Sordariomycetes</taxon>
        <taxon>Hypocreomycetidae</taxon>
        <taxon>Hypocreales</taxon>
        <taxon>Clavicipitaceae</taxon>
        <taxon>Conoideocrella</taxon>
    </lineage>
</organism>
<feature type="compositionally biased region" description="Acidic residues" evidence="3">
    <location>
        <begin position="169"/>
        <end position="179"/>
    </location>
</feature>
<dbReference type="GO" id="GO:0003677">
    <property type="term" value="F:DNA binding"/>
    <property type="evidence" value="ECO:0007669"/>
    <property type="project" value="UniProtKB-KW"/>
</dbReference>
<dbReference type="AlphaFoldDB" id="A0AAJ0G0M3"/>
<dbReference type="GO" id="GO:0005634">
    <property type="term" value="C:nucleus"/>
    <property type="evidence" value="ECO:0007669"/>
    <property type="project" value="UniProtKB-SubCell"/>
</dbReference>